<keyword evidence="2" id="KW-0472">Membrane</keyword>
<accession>A0A516RAA5</accession>
<evidence type="ECO:0000256" key="2">
    <source>
        <dbReference type="SAM" id="Phobius"/>
    </source>
</evidence>
<organism evidence="3 4">
    <name type="scientific">Streptomyces spectabilis</name>
    <dbReference type="NCBI Taxonomy" id="68270"/>
    <lineage>
        <taxon>Bacteria</taxon>
        <taxon>Bacillati</taxon>
        <taxon>Actinomycetota</taxon>
        <taxon>Actinomycetes</taxon>
        <taxon>Kitasatosporales</taxon>
        <taxon>Streptomycetaceae</taxon>
        <taxon>Streptomyces</taxon>
    </lineage>
</organism>
<proteinExistence type="predicted"/>
<reference evidence="3 4" key="1">
    <citation type="journal article" date="2019" name="J. Ind. Microbiol. Biotechnol.">
        <title>The complete genomic sequence of Streptomyces spectabilis NRRL-2792 and identification of secondary metabolite biosynthetic gene clusters.</title>
        <authorList>
            <person name="Sinha A."/>
            <person name="Phillips-Salemka S."/>
            <person name="Niraula T.A."/>
            <person name="Short K.A."/>
            <person name="Niraula N.P."/>
        </authorList>
    </citation>
    <scope>NUCLEOTIDE SEQUENCE [LARGE SCALE GENOMIC DNA]</scope>
    <source>
        <strain evidence="3 4">NRRL 2792</strain>
    </source>
</reference>
<evidence type="ECO:0000256" key="1">
    <source>
        <dbReference type="SAM" id="MobiDB-lite"/>
    </source>
</evidence>
<name>A0A516RAA5_STRST</name>
<evidence type="ECO:0000313" key="3">
    <source>
        <dbReference type="EMBL" id="QDQ12576.1"/>
    </source>
</evidence>
<gene>
    <name evidence="3" type="ORF">FH965_20085</name>
</gene>
<feature type="region of interest" description="Disordered" evidence="1">
    <location>
        <begin position="93"/>
        <end position="126"/>
    </location>
</feature>
<feature type="transmembrane region" description="Helical" evidence="2">
    <location>
        <begin position="134"/>
        <end position="156"/>
    </location>
</feature>
<dbReference type="EMBL" id="CP040916">
    <property type="protein sequence ID" value="QDQ12576.1"/>
    <property type="molecule type" value="Genomic_DNA"/>
</dbReference>
<dbReference type="Proteomes" id="UP000316806">
    <property type="component" value="Chromosome"/>
</dbReference>
<keyword evidence="2" id="KW-0812">Transmembrane</keyword>
<dbReference type="AlphaFoldDB" id="A0A516RAA5"/>
<evidence type="ECO:0000313" key="4">
    <source>
        <dbReference type="Proteomes" id="UP000316806"/>
    </source>
</evidence>
<sequence length="168" mass="16754">MDTAYDGRQKSTALPPLPPVAYENRYAPIDRLAGVRFAGWYYLAVSLDPDVGAQFGEGAVGLTLRVGVSGQRRAGPAYAGAARPADAFGVTGRDEAAARGGGGGDDASDGPGAREPGRGGTAAEGAGGDGAMKVLAAAGIGTGTVLVAVLGVWTLVGRRRAVGRRASV</sequence>
<keyword evidence="2" id="KW-1133">Transmembrane helix</keyword>
<protein>
    <submittedName>
        <fullName evidence="3">Uncharacterized protein</fullName>
    </submittedName>
</protein>